<reference evidence="2" key="1">
    <citation type="submission" date="2015-04" db="EMBL/GenBank/DDBJ databases">
        <authorList>
            <person name="Syromyatnikov M.Y."/>
            <person name="Popov V.N."/>
        </authorList>
    </citation>
    <scope>NUCLEOTIDE SEQUENCE</scope>
    <source>
        <tissue evidence="2">Venom duct</tissue>
    </source>
</reference>
<evidence type="ECO:0000256" key="1">
    <source>
        <dbReference type="SAM" id="SignalP"/>
    </source>
</evidence>
<accession>A0A0K8TTH9</accession>
<keyword evidence="1" id="KW-0732">Signal</keyword>
<dbReference type="AlphaFoldDB" id="A0A0K8TTH9"/>
<organism evidence="2">
    <name type="scientific">Conus lenavati</name>
    <name type="common">Cone snail</name>
    <dbReference type="NCBI Taxonomy" id="1519839"/>
    <lineage>
        <taxon>Eukaryota</taxon>
        <taxon>Metazoa</taxon>
        <taxon>Spiralia</taxon>
        <taxon>Lophotrochozoa</taxon>
        <taxon>Mollusca</taxon>
        <taxon>Gastropoda</taxon>
        <taxon>Caenogastropoda</taxon>
        <taxon>Neogastropoda</taxon>
        <taxon>Conoidea</taxon>
        <taxon>Conidae</taxon>
        <taxon>Conus</taxon>
        <taxon>Splinoconus</taxon>
    </lineage>
</organism>
<sequence>MEALTIFRLCLLVALTTSVVVSAPLNDKVSDQEGECPVGGGRNPFVLCMRACLTTSTPYQCEHEYCKHCPRGRYAIVGHS</sequence>
<protein>
    <submittedName>
        <fullName evidence="2">Conopeptide</fullName>
    </submittedName>
</protein>
<feature type="chain" id="PRO_5005520472" evidence="1">
    <location>
        <begin position="23"/>
        <end position="80"/>
    </location>
</feature>
<evidence type="ECO:0000313" key="2">
    <source>
        <dbReference type="EMBL" id="JAI17774.1"/>
    </source>
</evidence>
<name>A0A0K8TTH9_CONLV</name>
<proteinExistence type="predicted"/>
<dbReference type="EMBL" id="GCVH01000119">
    <property type="protein sequence ID" value="JAI17774.1"/>
    <property type="molecule type" value="Transcribed_RNA"/>
</dbReference>
<feature type="signal peptide" evidence="1">
    <location>
        <begin position="1"/>
        <end position="22"/>
    </location>
</feature>